<gene>
    <name evidence="1" type="ORF">CFOL_v3_26014</name>
</gene>
<feature type="non-terminal residue" evidence="1">
    <location>
        <position position="176"/>
    </location>
</feature>
<dbReference type="EMBL" id="BDDD01002663">
    <property type="protein sequence ID" value="GAV82563.1"/>
    <property type="molecule type" value="Genomic_DNA"/>
</dbReference>
<feature type="non-terminal residue" evidence="1">
    <location>
        <position position="1"/>
    </location>
</feature>
<evidence type="ECO:0000313" key="2">
    <source>
        <dbReference type="Proteomes" id="UP000187406"/>
    </source>
</evidence>
<reference evidence="2" key="1">
    <citation type="submission" date="2016-04" db="EMBL/GenBank/DDBJ databases">
        <title>Cephalotus genome sequencing.</title>
        <authorList>
            <person name="Fukushima K."/>
            <person name="Hasebe M."/>
            <person name="Fang X."/>
        </authorList>
    </citation>
    <scope>NUCLEOTIDE SEQUENCE [LARGE SCALE GENOMIC DNA]</scope>
    <source>
        <strain evidence="2">cv. St1</strain>
    </source>
</reference>
<proteinExistence type="predicted"/>
<dbReference type="PANTHER" id="PTHR34222:SF40">
    <property type="match status" value="1"/>
</dbReference>
<dbReference type="InParanoid" id="A0A1Q3CR42"/>
<protein>
    <recommendedName>
        <fullName evidence="3">UBN2_3 domain-containing protein</fullName>
    </recommendedName>
</protein>
<comment type="caution">
    <text evidence="1">The sequence shown here is derived from an EMBL/GenBank/DDBJ whole genome shotgun (WGS) entry which is preliminary data.</text>
</comment>
<organism evidence="1 2">
    <name type="scientific">Cephalotus follicularis</name>
    <name type="common">Albany pitcher plant</name>
    <dbReference type="NCBI Taxonomy" id="3775"/>
    <lineage>
        <taxon>Eukaryota</taxon>
        <taxon>Viridiplantae</taxon>
        <taxon>Streptophyta</taxon>
        <taxon>Embryophyta</taxon>
        <taxon>Tracheophyta</taxon>
        <taxon>Spermatophyta</taxon>
        <taxon>Magnoliopsida</taxon>
        <taxon>eudicotyledons</taxon>
        <taxon>Gunneridae</taxon>
        <taxon>Pentapetalae</taxon>
        <taxon>rosids</taxon>
        <taxon>fabids</taxon>
        <taxon>Oxalidales</taxon>
        <taxon>Cephalotaceae</taxon>
        <taxon>Cephalotus</taxon>
    </lineage>
</organism>
<name>A0A1Q3CR42_CEPFO</name>
<dbReference type="Proteomes" id="UP000187406">
    <property type="component" value="Unassembled WGS sequence"/>
</dbReference>
<dbReference type="OrthoDB" id="1718863at2759"/>
<keyword evidence="2" id="KW-1185">Reference proteome</keyword>
<dbReference type="AlphaFoldDB" id="A0A1Q3CR42"/>
<dbReference type="PANTHER" id="PTHR34222">
    <property type="entry name" value="GAG_PRE-INTEGRS DOMAIN-CONTAINING PROTEIN"/>
    <property type="match status" value="1"/>
</dbReference>
<accession>A0A1Q3CR42</accession>
<evidence type="ECO:0008006" key="3">
    <source>
        <dbReference type="Google" id="ProtNLM"/>
    </source>
</evidence>
<sequence>NNMAISWLLNSMTNEMGEMSTTDYFNALSHYWQLDILEDTKCNCPIDSQQYRKILEKERTYKFLLGLNKELDKVRERILSIKPLPSIHETFSEVRRGEIDNSYESNPVTNEQIDLLQELLQKSIHNALKPVGMANTAQKGNSFVVFSAGRGNSEAWIVDSGASDHMTEDSSVFSTY</sequence>
<evidence type="ECO:0000313" key="1">
    <source>
        <dbReference type="EMBL" id="GAV82563.1"/>
    </source>
</evidence>